<feature type="transmembrane region" description="Helical" evidence="8">
    <location>
        <begin position="88"/>
        <end position="109"/>
    </location>
</feature>
<comment type="subcellular location">
    <subcellularLocation>
        <location evidence="1">Cell membrane</location>
        <topology evidence="1">Multi-pass membrane protein</topology>
    </subcellularLocation>
</comment>
<evidence type="ECO:0000256" key="2">
    <source>
        <dbReference type="ARBA" id="ARBA00022475"/>
    </source>
</evidence>
<evidence type="ECO:0000313" key="10">
    <source>
        <dbReference type="Proteomes" id="UP000662314"/>
    </source>
</evidence>
<proteinExistence type="inferred from homology"/>
<organism evidence="9 10">
    <name type="scientific">Dendronalium phyllosphericum CENA369</name>
    <dbReference type="NCBI Taxonomy" id="1725256"/>
    <lineage>
        <taxon>Bacteria</taxon>
        <taxon>Bacillati</taxon>
        <taxon>Cyanobacteriota</taxon>
        <taxon>Cyanophyceae</taxon>
        <taxon>Nostocales</taxon>
        <taxon>Nostocaceae</taxon>
        <taxon>Dendronalium</taxon>
        <taxon>Dendronalium phyllosphericum</taxon>
    </lineage>
</organism>
<evidence type="ECO:0000256" key="7">
    <source>
        <dbReference type="ARBA" id="ARBA00024033"/>
    </source>
</evidence>
<reference evidence="9 10" key="1">
    <citation type="journal article" date="2021" name="Int. J. Syst. Evol. Microbiol.">
        <title>Amazonocrinis nigriterrae gen. nov., sp. nov., Atlanticothrix silvestris gen. nov., sp. nov. and Dendronalium phyllosphericum gen. nov., sp. nov., nostocacean cyanobacteria from Brazilian environments.</title>
        <authorList>
            <person name="Alvarenga D.O."/>
            <person name="Andreote A.P.D."/>
            <person name="Branco L.H.Z."/>
            <person name="Delbaje E."/>
            <person name="Cruz R.B."/>
            <person name="Varani A.M."/>
            <person name="Fiore M.F."/>
        </authorList>
    </citation>
    <scope>NUCLEOTIDE SEQUENCE [LARGE SCALE GENOMIC DNA]</scope>
    <source>
        <strain evidence="9 10">CENA369</strain>
    </source>
</reference>
<evidence type="ECO:0000256" key="6">
    <source>
        <dbReference type="ARBA" id="ARBA00023136"/>
    </source>
</evidence>
<feature type="transmembrane region" description="Helical" evidence="8">
    <location>
        <begin position="121"/>
        <end position="142"/>
    </location>
</feature>
<keyword evidence="3" id="KW-0808">Transferase</keyword>
<dbReference type="GO" id="GO:0016758">
    <property type="term" value="F:hexosyltransferase activity"/>
    <property type="evidence" value="ECO:0007669"/>
    <property type="project" value="InterPro"/>
</dbReference>
<dbReference type="GO" id="GO:0005886">
    <property type="term" value="C:plasma membrane"/>
    <property type="evidence" value="ECO:0007669"/>
    <property type="project" value="UniProtKB-SubCell"/>
</dbReference>
<evidence type="ECO:0000256" key="1">
    <source>
        <dbReference type="ARBA" id="ARBA00004651"/>
    </source>
</evidence>
<feature type="transmembrane region" description="Helical" evidence="8">
    <location>
        <begin position="280"/>
        <end position="300"/>
    </location>
</feature>
<keyword evidence="2" id="KW-1003">Cell membrane</keyword>
<protein>
    <submittedName>
        <fullName evidence="9">DUF2029 domain-containing protein</fullName>
    </submittedName>
</protein>
<dbReference type="EMBL" id="JAECZA010000011">
    <property type="protein sequence ID" value="MBH8572307.1"/>
    <property type="molecule type" value="Genomic_DNA"/>
</dbReference>
<gene>
    <name evidence="9" type="ORF">I8752_04520</name>
</gene>
<evidence type="ECO:0000313" key="9">
    <source>
        <dbReference type="EMBL" id="MBH8572307.1"/>
    </source>
</evidence>
<dbReference type="Pfam" id="PF09594">
    <property type="entry name" value="GT87"/>
    <property type="match status" value="1"/>
</dbReference>
<feature type="transmembrane region" description="Helical" evidence="8">
    <location>
        <begin position="384"/>
        <end position="403"/>
    </location>
</feature>
<dbReference type="Proteomes" id="UP000662314">
    <property type="component" value="Unassembled WGS sequence"/>
</dbReference>
<comment type="caution">
    <text evidence="9">The sequence shown here is derived from an EMBL/GenBank/DDBJ whole genome shotgun (WGS) entry which is preliminary data.</text>
</comment>
<dbReference type="InterPro" id="IPR018584">
    <property type="entry name" value="GT87"/>
</dbReference>
<evidence type="ECO:0000256" key="5">
    <source>
        <dbReference type="ARBA" id="ARBA00022989"/>
    </source>
</evidence>
<keyword evidence="4 8" id="KW-0812">Transmembrane</keyword>
<feature type="transmembrane region" description="Helical" evidence="8">
    <location>
        <begin position="353"/>
        <end position="372"/>
    </location>
</feature>
<dbReference type="AlphaFoldDB" id="A0A8J7I4G6"/>
<keyword evidence="5 8" id="KW-1133">Transmembrane helix</keyword>
<dbReference type="RefSeq" id="WP_214431132.1">
    <property type="nucleotide sequence ID" value="NZ_CAWPUQ010000013.1"/>
</dbReference>
<feature type="transmembrane region" description="Helical" evidence="8">
    <location>
        <begin position="12"/>
        <end position="31"/>
    </location>
</feature>
<feature type="transmembrane region" description="Helical" evidence="8">
    <location>
        <begin position="198"/>
        <end position="219"/>
    </location>
</feature>
<comment type="similarity">
    <text evidence="7">Belongs to the glycosyltransferase 87 family.</text>
</comment>
<sequence>MLQDNSRNKTWIFWIIVIHCLGLLVLGLLAYQKADGSHDLNLYYKSSRSLLAGKLPYRDFDFEYPPFALAAFVLPRIVTLGFLDNYHIYAFLLLLQNVLFSSIILILILRLTKYYNYHRQRIILGFYVLFAIILTPLIIWRYDVFPTLLTVLSLLAVISTRSTLAGISLGFGIAAKLYPIVLLPIFTAYYFAQKSYRAILNLWIGTIGAAILSFLPIAIATGNRVFSFLQYHEERGLQIESLPAGIIVLAHKLGLIDMKIKAAYGSINIVSPLDNLILNILPWLFMFGYTLILLSSIYSFRQERNQSESIKINALVNYTILALLIFIVTNKVFSPQYMVWIIPFAALLKPRKACLMLIICLSTYIMTLSGSFRNLDDMKILWLNLRNFLILGLSLWIFLSYFARQLKNLFR</sequence>
<feature type="transmembrane region" description="Helical" evidence="8">
    <location>
        <begin position="312"/>
        <end position="333"/>
    </location>
</feature>
<keyword evidence="10" id="KW-1185">Reference proteome</keyword>
<feature type="transmembrane region" description="Helical" evidence="8">
    <location>
        <begin position="162"/>
        <end position="191"/>
    </location>
</feature>
<evidence type="ECO:0000256" key="4">
    <source>
        <dbReference type="ARBA" id="ARBA00022692"/>
    </source>
</evidence>
<keyword evidence="6 8" id="KW-0472">Membrane</keyword>
<accession>A0A8J7I4G6</accession>
<evidence type="ECO:0000256" key="3">
    <source>
        <dbReference type="ARBA" id="ARBA00022679"/>
    </source>
</evidence>
<name>A0A8J7I4G6_9NOST</name>
<evidence type="ECO:0000256" key="8">
    <source>
        <dbReference type="SAM" id="Phobius"/>
    </source>
</evidence>